<sequence>MSFCEMRSEPWYPRRYSVPSPSTSAPTNVSGRLFSFPMTAAAYAFTTSSVSGRADSLSEGAISTPAIAASTVPTDHEAIEMT</sequence>
<accession>A0A6J7QA09</accession>
<gene>
    <name evidence="1" type="ORF">UFOPK3954_02416</name>
</gene>
<evidence type="ECO:0000313" key="1">
    <source>
        <dbReference type="EMBL" id="CAB5013119.1"/>
    </source>
</evidence>
<name>A0A6J7QA09_9ZZZZ</name>
<proteinExistence type="predicted"/>
<dbReference type="AlphaFoldDB" id="A0A6J7QA09"/>
<reference evidence="1" key="1">
    <citation type="submission" date="2020-05" db="EMBL/GenBank/DDBJ databases">
        <authorList>
            <person name="Chiriac C."/>
            <person name="Salcher M."/>
            <person name="Ghai R."/>
            <person name="Kavagutti S V."/>
        </authorList>
    </citation>
    <scope>NUCLEOTIDE SEQUENCE</scope>
</reference>
<organism evidence="1">
    <name type="scientific">freshwater metagenome</name>
    <dbReference type="NCBI Taxonomy" id="449393"/>
    <lineage>
        <taxon>unclassified sequences</taxon>
        <taxon>metagenomes</taxon>
        <taxon>ecological metagenomes</taxon>
    </lineage>
</organism>
<protein>
    <submittedName>
        <fullName evidence="1">Unannotated protein</fullName>
    </submittedName>
</protein>
<dbReference type="EMBL" id="CAFBON010000369">
    <property type="protein sequence ID" value="CAB5013119.1"/>
    <property type="molecule type" value="Genomic_DNA"/>
</dbReference>